<comment type="caution">
    <text evidence="1">The sequence shown here is derived from an EMBL/GenBank/DDBJ whole genome shotgun (WGS) entry which is preliminary data.</text>
</comment>
<dbReference type="EMBL" id="JBANQN010000001">
    <property type="protein sequence ID" value="KAK6802764.1"/>
    <property type="molecule type" value="Genomic_DNA"/>
</dbReference>
<sequence length="130" mass="15389">MERMKMKFGRRQFYNSLIFESDFVDIHGCRSLIRPDGTKFFSHGNEFLYTTDQQKEDGKNSASILQVESFGELPFHTHVDPRLNCVNNLVLTWEPLYAQPATILNPSTREVRFLPNLNEDFFFWSLFIRF</sequence>
<proteinExistence type="predicted"/>
<protein>
    <submittedName>
        <fullName evidence="1">Uncharacterized protein</fullName>
    </submittedName>
</protein>
<accession>A0AAN8U3I3</accession>
<keyword evidence="2" id="KW-1185">Reference proteome</keyword>
<organism evidence="1 2">
    <name type="scientific">Solanum bulbocastanum</name>
    <name type="common">Wild potato</name>
    <dbReference type="NCBI Taxonomy" id="147425"/>
    <lineage>
        <taxon>Eukaryota</taxon>
        <taxon>Viridiplantae</taxon>
        <taxon>Streptophyta</taxon>
        <taxon>Embryophyta</taxon>
        <taxon>Tracheophyta</taxon>
        <taxon>Spermatophyta</taxon>
        <taxon>Magnoliopsida</taxon>
        <taxon>eudicotyledons</taxon>
        <taxon>Gunneridae</taxon>
        <taxon>Pentapetalae</taxon>
        <taxon>asterids</taxon>
        <taxon>lamiids</taxon>
        <taxon>Solanales</taxon>
        <taxon>Solanaceae</taxon>
        <taxon>Solanoideae</taxon>
        <taxon>Solaneae</taxon>
        <taxon>Solanum</taxon>
    </lineage>
</organism>
<dbReference type="Proteomes" id="UP001371456">
    <property type="component" value="Unassembled WGS sequence"/>
</dbReference>
<evidence type="ECO:0000313" key="1">
    <source>
        <dbReference type="EMBL" id="KAK6802764.1"/>
    </source>
</evidence>
<evidence type="ECO:0000313" key="2">
    <source>
        <dbReference type="Proteomes" id="UP001371456"/>
    </source>
</evidence>
<dbReference type="AlphaFoldDB" id="A0AAN8U3I3"/>
<name>A0AAN8U3I3_SOLBU</name>
<reference evidence="1 2" key="1">
    <citation type="submission" date="2024-02" db="EMBL/GenBank/DDBJ databases">
        <title>de novo genome assembly of Solanum bulbocastanum strain 11H21.</title>
        <authorList>
            <person name="Hosaka A.J."/>
        </authorList>
    </citation>
    <scope>NUCLEOTIDE SEQUENCE [LARGE SCALE GENOMIC DNA]</scope>
    <source>
        <tissue evidence="1">Young leaves</tissue>
    </source>
</reference>
<gene>
    <name evidence="1" type="ORF">RDI58_000547</name>
</gene>